<protein>
    <submittedName>
        <fullName evidence="3">NAD(P)-dependent dehydrogenase (Short-subunit alcohol dehydrogenase family)</fullName>
    </submittedName>
</protein>
<dbReference type="InterPro" id="IPR020904">
    <property type="entry name" value="Sc_DH/Rdtase_CS"/>
</dbReference>
<dbReference type="CDD" id="cd05233">
    <property type="entry name" value="SDR_c"/>
    <property type="match status" value="1"/>
</dbReference>
<dbReference type="PANTHER" id="PTHR43639">
    <property type="entry name" value="OXIDOREDUCTASE, SHORT-CHAIN DEHYDROGENASE/REDUCTASE FAMILY (AFU_ORTHOLOGUE AFUA_5G02870)"/>
    <property type="match status" value="1"/>
</dbReference>
<evidence type="ECO:0000313" key="4">
    <source>
        <dbReference type="Proteomes" id="UP000582231"/>
    </source>
</evidence>
<keyword evidence="2" id="KW-0560">Oxidoreductase</keyword>
<accession>A0A852R216</accession>
<keyword evidence="4" id="KW-1185">Reference proteome</keyword>
<dbReference type="Proteomes" id="UP000582231">
    <property type="component" value="Unassembled WGS sequence"/>
</dbReference>
<evidence type="ECO:0000313" key="3">
    <source>
        <dbReference type="EMBL" id="NYD28803.1"/>
    </source>
</evidence>
<dbReference type="GO" id="GO:0016491">
    <property type="term" value="F:oxidoreductase activity"/>
    <property type="evidence" value="ECO:0007669"/>
    <property type="project" value="UniProtKB-KW"/>
</dbReference>
<dbReference type="InterPro" id="IPR036291">
    <property type="entry name" value="NAD(P)-bd_dom_sf"/>
</dbReference>
<dbReference type="PANTHER" id="PTHR43639:SF1">
    <property type="entry name" value="SHORT-CHAIN DEHYDROGENASE_REDUCTASE FAMILY PROTEIN"/>
    <property type="match status" value="1"/>
</dbReference>
<dbReference type="FunFam" id="3.40.50.720:FF:000084">
    <property type="entry name" value="Short-chain dehydrogenase reductase"/>
    <property type="match status" value="1"/>
</dbReference>
<dbReference type="RefSeq" id="WP_179724984.1">
    <property type="nucleotide sequence ID" value="NZ_BAABEF010000001.1"/>
</dbReference>
<dbReference type="EMBL" id="JACCBF010000001">
    <property type="protein sequence ID" value="NYD28803.1"/>
    <property type="molecule type" value="Genomic_DNA"/>
</dbReference>
<dbReference type="InterPro" id="IPR002347">
    <property type="entry name" value="SDR_fam"/>
</dbReference>
<dbReference type="PROSITE" id="PS00061">
    <property type="entry name" value="ADH_SHORT"/>
    <property type="match status" value="1"/>
</dbReference>
<organism evidence="3 4">
    <name type="scientific">Nocardioides kongjuensis</name>
    <dbReference type="NCBI Taxonomy" id="349522"/>
    <lineage>
        <taxon>Bacteria</taxon>
        <taxon>Bacillati</taxon>
        <taxon>Actinomycetota</taxon>
        <taxon>Actinomycetes</taxon>
        <taxon>Propionibacteriales</taxon>
        <taxon>Nocardioidaceae</taxon>
        <taxon>Nocardioides</taxon>
    </lineage>
</organism>
<dbReference type="Pfam" id="PF13561">
    <property type="entry name" value="adh_short_C2"/>
    <property type="match status" value="1"/>
</dbReference>
<comment type="caution">
    <text evidence="3">The sequence shown here is derived from an EMBL/GenBank/DDBJ whole genome shotgun (WGS) entry which is preliminary data.</text>
</comment>
<comment type="similarity">
    <text evidence="1">Belongs to the short-chain dehydrogenases/reductases (SDR) family.</text>
</comment>
<evidence type="ECO:0000256" key="2">
    <source>
        <dbReference type="ARBA" id="ARBA00023002"/>
    </source>
</evidence>
<dbReference type="PRINTS" id="PR00080">
    <property type="entry name" value="SDRFAMILY"/>
</dbReference>
<gene>
    <name evidence="3" type="ORF">BJ958_000349</name>
</gene>
<dbReference type="Gene3D" id="3.40.50.720">
    <property type="entry name" value="NAD(P)-binding Rossmann-like Domain"/>
    <property type="match status" value="1"/>
</dbReference>
<sequence>MGSLTGQVALVTGAGQGVGQGIALALATEGADIAVVGRTAAKLETTCALLRERGVKAEPFVCDIVETGTIPATVAEVVATMGGVDILVNNAYSGAFGPLLTIDDDAVERSFASGPFATLAFMKACHPHFVARGGGHIVNLVTSAMVRWDPTTYGVYAAAKQAVRALTRTAAVEWARDGIRANSIAPHALSPGLKRWTENNPEEAAEFVAAIPAGRIGDCEDDIGRAVVALVSSDLRYLTGATIPLDGGQAFFG</sequence>
<reference evidence="3 4" key="1">
    <citation type="submission" date="2020-07" db="EMBL/GenBank/DDBJ databases">
        <title>Sequencing the genomes of 1000 actinobacteria strains.</title>
        <authorList>
            <person name="Klenk H.-P."/>
        </authorList>
    </citation>
    <scope>NUCLEOTIDE SEQUENCE [LARGE SCALE GENOMIC DNA]</scope>
    <source>
        <strain evidence="3 4">DSM 19082</strain>
    </source>
</reference>
<proteinExistence type="inferred from homology"/>
<dbReference type="PRINTS" id="PR00081">
    <property type="entry name" value="GDHRDH"/>
</dbReference>
<dbReference type="AlphaFoldDB" id="A0A852R216"/>
<dbReference type="SUPFAM" id="SSF51735">
    <property type="entry name" value="NAD(P)-binding Rossmann-fold domains"/>
    <property type="match status" value="1"/>
</dbReference>
<name>A0A852R216_9ACTN</name>
<evidence type="ECO:0000256" key="1">
    <source>
        <dbReference type="ARBA" id="ARBA00006484"/>
    </source>
</evidence>